<evidence type="ECO:0000313" key="1">
    <source>
        <dbReference type="EMBL" id="CAI5763535.1"/>
    </source>
</evidence>
<dbReference type="Gene3D" id="1.25.40.490">
    <property type="match status" value="1"/>
</dbReference>
<organism evidence="1 2">
    <name type="scientific">Podarcis lilfordi</name>
    <name type="common">Lilford's wall lizard</name>
    <dbReference type="NCBI Taxonomy" id="74358"/>
    <lineage>
        <taxon>Eukaryota</taxon>
        <taxon>Metazoa</taxon>
        <taxon>Chordata</taxon>
        <taxon>Craniata</taxon>
        <taxon>Vertebrata</taxon>
        <taxon>Euteleostomi</taxon>
        <taxon>Lepidosauria</taxon>
        <taxon>Squamata</taxon>
        <taxon>Bifurcata</taxon>
        <taxon>Unidentata</taxon>
        <taxon>Episquamata</taxon>
        <taxon>Laterata</taxon>
        <taxon>Lacertibaenia</taxon>
        <taxon>Lacertidae</taxon>
        <taxon>Podarcis</taxon>
    </lineage>
</organism>
<dbReference type="PANTHER" id="PTHR14449">
    <property type="entry name" value="FANCONI ANEMIA GROUP F PROTEIN FANCF"/>
    <property type="match status" value="1"/>
</dbReference>
<dbReference type="InterPro" id="IPR038505">
    <property type="entry name" value="FANCF_C_sf"/>
</dbReference>
<gene>
    <name evidence="1" type="ORF">PODLI_1B019813</name>
</gene>
<protein>
    <submittedName>
        <fullName evidence="1">Anemia group F</fullName>
    </submittedName>
</protein>
<keyword evidence="2" id="KW-1185">Reference proteome</keyword>
<proteinExistence type="predicted"/>
<sequence length="342" mass="37237">METLLSQAELLPSLLAASRSGLVRGWDAAAVRRALSWGRFFQGLHARLPPERGIWASVERRLRSRGAPLGLGHLKRCPELLGLALLENRALPSDACRALLRALLHGEDGELRAHRLARRKAAAQLLLLLPSAPSPPHEAPPARAQGQLLLARLREEGGEEGALLDQLPCGPALHRAVAAALLEPGGEAEARAALLPWLLQQQQQQPRLAAFFRLLPASWAASLCSRHPELRAPYLSLLAAWGSRLRYDPLRGEWGAGGLEEGAAAPWQEVRERVGCLCQGPEPLRSAVLAQLRDLKAQDGGFEVRGLSVWTDLLLDVQASAWKEKLLARSLPPSAKSFENLE</sequence>
<dbReference type="Pfam" id="PF11107">
    <property type="entry name" value="FANCF"/>
    <property type="match status" value="1"/>
</dbReference>
<accession>A0AA35JP17</accession>
<dbReference type="Proteomes" id="UP001178461">
    <property type="component" value="Chromosome 1"/>
</dbReference>
<dbReference type="InterPro" id="IPR035428">
    <property type="entry name" value="FANCF"/>
</dbReference>
<evidence type="ECO:0000313" key="2">
    <source>
        <dbReference type="Proteomes" id="UP001178461"/>
    </source>
</evidence>
<dbReference type="EMBL" id="OX395126">
    <property type="protein sequence ID" value="CAI5763535.1"/>
    <property type="molecule type" value="Genomic_DNA"/>
</dbReference>
<dbReference type="PANTHER" id="PTHR14449:SF2">
    <property type="entry name" value="FANCONI ANEMIA GROUP F PROTEIN"/>
    <property type="match status" value="1"/>
</dbReference>
<dbReference type="GO" id="GO:0043240">
    <property type="term" value="C:Fanconi anaemia nuclear complex"/>
    <property type="evidence" value="ECO:0007669"/>
    <property type="project" value="InterPro"/>
</dbReference>
<dbReference type="GO" id="GO:0036297">
    <property type="term" value="P:interstrand cross-link repair"/>
    <property type="evidence" value="ECO:0007669"/>
    <property type="project" value="InterPro"/>
</dbReference>
<name>A0AA35JP17_9SAUR</name>
<dbReference type="AlphaFoldDB" id="A0AA35JP17"/>
<reference evidence="1" key="1">
    <citation type="submission" date="2022-12" db="EMBL/GenBank/DDBJ databases">
        <authorList>
            <person name="Alioto T."/>
            <person name="Alioto T."/>
            <person name="Gomez Garrido J."/>
        </authorList>
    </citation>
    <scope>NUCLEOTIDE SEQUENCE</scope>
</reference>